<proteinExistence type="predicted"/>
<dbReference type="EMBL" id="DVFK01000071">
    <property type="protein sequence ID" value="HIQ67859.1"/>
    <property type="molecule type" value="Genomic_DNA"/>
</dbReference>
<gene>
    <name evidence="3" type="ORF">IAB74_05065</name>
</gene>
<dbReference type="InterPro" id="IPR029058">
    <property type="entry name" value="AB_hydrolase_fold"/>
</dbReference>
<dbReference type="InterPro" id="IPR049492">
    <property type="entry name" value="BD-FAE-like_dom"/>
</dbReference>
<dbReference type="PANTHER" id="PTHR48081:SF6">
    <property type="entry name" value="PEPTIDASE S9 PROLYL OLIGOPEPTIDASE CATALYTIC DOMAIN-CONTAINING PROTEIN"/>
    <property type="match status" value="1"/>
</dbReference>
<keyword evidence="1 3" id="KW-0378">Hydrolase</keyword>
<evidence type="ECO:0000313" key="3">
    <source>
        <dbReference type="EMBL" id="HIQ67859.1"/>
    </source>
</evidence>
<dbReference type="InterPro" id="IPR050300">
    <property type="entry name" value="GDXG_lipolytic_enzyme"/>
</dbReference>
<dbReference type="AlphaFoldDB" id="A0A9D0Z2B0"/>
<dbReference type="GO" id="GO:0016787">
    <property type="term" value="F:hydrolase activity"/>
    <property type="evidence" value="ECO:0007669"/>
    <property type="project" value="UniProtKB-KW"/>
</dbReference>
<reference evidence="3" key="2">
    <citation type="journal article" date="2021" name="PeerJ">
        <title>Extensive microbial diversity within the chicken gut microbiome revealed by metagenomics and culture.</title>
        <authorList>
            <person name="Gilroy R."/>
            <person name="Ravi A."/>
            <person name="Getino M."/>
            <person name="Pursley I."/>
            <person name="Horton D.L."/>
            <person name="Alikhan N.F."/>
            <person name="Baker D."/>
            <person name="Gharbi K."/>
            <person name="Hall N."/>
            <person name="Watson M."/>
            <person name="Adriaenssens E.M."/>
            <person name="Foster-Nyarko E."/>
            <person name="Jarju S."/>
            <person name="Secka A."/>
            <person name="Antonio M."/>
            <person name="Oren A."/>
            <person name="Chaudhuri R.R."/>
            <person name="La Ragione R."/>
            <person name="Hildebrand F."/>
            <person name="Pallen M.J."/>
        </authorList>
    </citation>
    <scope>NUCLEOTIDE SEQUENCE</scope>
    <source>
        <strain evidence="3">13361</strain>
    </source>
</reference>
<reference evidence="3" key="1">
    <citation type="submission" date="2020-10" db="EMBL/GenBank/DDBJ databases">
        <authorList>
            <person name="Gilroy R."/>
        </authorList>
    </citation>
    <scope>NUCLEOTIDE SEQUENCE</scope>
    <source>
        <strain evidence="3">13361</strain>
    </source>
</reference>
<feature type="domain" description="BD-FAE-like" evidence="2">
    <location>
        <begin position="23"/>
        <end position="212"/>
    </location>
</feature>
<dbReference type="PANTHER" id="PTHR48081">
    <property type="entry name" value="AB HYDROLASE SUPERFAMILY PROTEIN C4A8.06C"/>
    <property type="match status" value="1"/>
</dbReference>
<comment type="caution">
    <text evidence="3">The sequence shown here is derived from an EMBL/GenBank/DDBJ whole genome shotgun (WGS) entry which is preliminary data.</text>
</comment>
<dbReference type="Pfam" id="PF20434">
    <property type="entry name" value="BD-FAE"/>
    <property type="match status" value="1"/>
</dbReference>
<evidence type="ECO:0000313" key="4">
    <source>
        <dbReference type="Proteomes" id="UP000886796"/>
    </source>
</evidence>
<organism evidence="3 4">
    <name type="scientific">Candidatus Faecousia excrementigallinarum</name>
    <dbReference type="NCBI Taxonomy" id="2840806"/>
    <lineage>
        <taxon>Bacteria</taxon>
        <taxon>Bacillati</taxon>
        <taxon>Bacillota</taxon>
        <taxon>Clostridia</taxon>
        <taxon>Eubacteriales</taxon>
        <taxon>Oscillospiraceae</taxon>
        <taxon>Faecousia</taxon>
    </lineage>
</organism>
<name>A0A9D0Z2B0_9FIRM</name>
<accession>A0A9D0Z2B0</accession>
<sequence length="269" mass="29753">MKLIQENIGEGKLWLYLLDSSPELRRSVRPLILICPGGGYGYTSDREAEPLAMRYLAMGYHAAVLRYSVAPAVYPTALTQLAQAVARIRGNAQVWQVNPRQIFLLGCSAGGHLAASLGVHWHKDWLSQAAGTSPEEIRPTGLILCYPVITAGEFANQESFQNLLPPEASPELRREVSLETQVTPHTPPVFLWHTVTDTVVPVENALLLAEALRKNRVSMELHLYEQGVHGLSTADETAEGADGYGLEPACQNWIDLSHTWLQRQLEKNP</sequence>
<evidence type="ECO:0000259" key="2">
    <source>
        <dbReference type="Pfam" id="PF20434"/>
    </source>
</evidence>
<evidence type="ECO:0000256" key="1">
    <source>
        <dbReference type="ARBA" id="ARBA00022801"/>
    </source>
</evidence>
<dbReference type="Gene3D" id="3.40.50.1820">
    <property type="entry name" value="alpha/beta hydrolase"/>
    <property type="match status" value="1"/>
</dbReference>
<dbReference type="SUPFAM" id="SSF53474">
    <property type="entry name" value="alpha/beta-Hydrolases"/>
    <property type="match status" value="1"/>
</dbReference>
<dbReference type="Proteomes" id="UP000886796">
    <property type="component" value="Unassembled WGS sequence"/>
</dbReference>
<protein>
    <submittedName>
        <fullName evidence="3">Alpha/beta hydrolase</fullName>
    </submittedName>
</protein>